<dbReference type="InterPro" id="IPR004107">
    <property type="entry name" value="Integrase_SAM-like_N"/>
</dbReference>
<dbReference type="PANTHER" id="PTHR30349">
    <property type="entry name" value="PHAGE INTEGRASE-RELATED"/>
    <property type="match status" value="1"/>
</dbReference>
<evidence type="ECO:0000256" key="2">
    <source>
        <dbReference type="ARBA" id="ARBA00022908"/>
    </source>
</evidence>
<protein>
    <submittedName>
        <fullName evidence="8">Recombinase XerC</fullName>
    </submittedName>
</protein>
<evidence type="ECO:0000256" key="5">
    <source>
        <dbReference type="PROSITE-ProRule" id="PRU01248"/>
    </source>
</evidence>
<comment type="caution">
    <text evidence="8">The sequence shown here is derived from an EMBL/GenBank/DDBJ whole genome shotgun (WGS) entry which is preliminary data.</text>
</comment>
<evidence type="ECO:0000313" key="8">
    <source>
        <dbReference type="EMBL" id="GIM46495.1"/>
    </source>
</evidence>
<evidence type="ECO:0000259" key="7">
    <source>
        <dbReference type="PROSITE" id="PS51900"/>
    </source>
</evidence>
<dbReference type="SUPFAM" id="SSF56349">
    <property type="entry name" value="DNA breaking-rejoining enzymes"/>
    <property type="match status" value="1"/>
</dbReference>
<dbReference type="PANTHER" id="PTHR30349:SF41">
    <property type="entry name" value="INTEGRASE_RECOMBINASE PROTEIN MJ0367-RELATED"/>
    <property type="match status" value="1"/>
</dbReference>
<evidence type="ECO:0000256" key="4">
    <source>
        <dbReference type="ARBA" id="ARBA00023172"/>
    </source>
</evidence>
<dbReference type="InterPro" id="IPR011010">
    <property type="entry name" value="DNA_brk_join_enz"/>
</dbReference>
<dbReference type="AlphaFoldDB" id="A0AAV4LFB1"/>
<accession>A0AAV4LFB1</accession>
<dbReference type="PROSITE" id="PS51898">
    <property type="entry name" value="TYR_RECOMBINASE"/>
    <property type="match status" value="1"/>
</dbReference>
<evidence type="ECO:0000256" key="1">
    <source>
        <dbReference type="ARBA" id="ARBA00008857"/>
    </source>
</evidence>
<dbReference type="EMBL" id="BOQE01000001">
    <property type="protein sequence ID" value="GIM46495.1"/>
    <property type="molecule type" value="Genomic_DNA"/>
</dbReference>
<keyword evidence="2" id="KW-0229">DNA integration</keyword>
<evidence type="ECO:0000256" key="3">
    <source>
        <dbReference type="ARBA" id="ARBA00023125"/>
    </source>
</evidence>
<name>A0AAV4LFB1_9BACL</name>
<dbReference type="GO" id="GO:0003677">
    <property type="term" value="F:DNA binding"/>
    <property type="evidence" value="ECO:0007669"/>
    <property type="project" value="UniProtKB-UniRule"/>
</dbReference>
<dbReference type="Proteomes" id="UP001057291">
    <property type="component" value="Unassembled WGS sequence"/>
</dbReference>
<reference evidence="8" key="1">
    <citation type="journal article" date="2023" name="Int. J. Syst. Evol. Microbiol.">
        <title>Collibacillus ludicampi gen. nov., sp. nov., a new soil bacterium of the family Alicyclobacillaceae.</title>
        <authorList>
            <person name="Jojima T."/>
            <person name="Ioku Y."/>
            <person name="Fukuta Y."/>
            <person name="Shirasaka N."/>
            <person name="Matsumura Y."/>
            <person name="Mori M."/>
        </authorList>
    </citation>
    <scope>NUCLEOTIDE SEQUENCE</scope>
    <source>
        <strain evidence="8">TP075</strain>
    </source>
</reference>
<dbReference type="GO" id="GO:0015074">
    <property type="term" value="P:DNA integration"/>
    <property type="evidence" value="ECO:0007669"/>
    <property type="project" value="UniProtKB-KW"/>
</dbReference>
<gene>
    <name evidence="8" type="ORF">DNHGIG_20440</name>
</gene>
<dbReference type="Gene3D" id="1.10.443.10">
    <property type="entry name" value="Intergrase catalytic core"/>
    <property type="match status" value="1"/>
</dbReference>
<organism evidence="8 9">
    <name type="scientific">Collibacillus ludicampi</name>
    <dbReference type="NCBI Taxonomy" id="2771369"/>
    <lineage>
        <taxon>Bacteria</taxon>
        <taxon>Bacillati</taxon>
        <taxon>Bacillota</taxon>
        <taxon>Bacilli</taxon>
        <taxon>Bacillales</taxon>
        <taxon>Alicyclobacillaceae</taxon>
        <taxon>Collibacillus</taxon>
    </lineage>
</organism>
<evidence type="ECO:0000313" key="9">
    <source>
        <dbReference type="Proteomes" id="UP001057291"/>
    </source>
</evidence>
<dbReference type="InterPro" id="IPR010998">
    <property type="entry name" value="Integrase_recombinase_N"/>
</dbReference>
<sequence length="272" mass="31458">MIQKFIEEALRGKSETTIRTYAHALKQFEEWLQGTRADLTSFARSDVQQYLDYLTSKRKSAATINKIWNAIKKYCKWAGKKEAIEDISVVKPVDYKQLAPKALDRLERNRLLREVDRTGNKRDIAIVTTLLMTGLRVSELVALNREDVEISERIGEMRVVGKGNKERIIPLNAEVRRALTKYLEERSDSHPALFLSNRMERISVRSVQRIIEQYGFHAHQLRHTFITGLVRDNQDIAVIQSLSGHSSADMILRYSRPNEEDKIQAVESIYKD</sequence>
<dbReference type="Pfam" id="PF02899">
    <property type="entry name" value="Phage_int_SAM_1"/>
    <property type="match status" value="1"/>
</dbReference>
<keyword evidence="4" id="KW-0233">DNA recombination</keyword>
<proteinExistence type="inferred from homology"/>
<dbReference type="InterPro" id="IPR044068">
    <property type="entry name" value="CB"/>
</dbReference>
<dbReference type="GO" id="GO:0006310">
    <property type="term" value="P:DNA recombination"/>
    <property type="evidence" value="ECO:0007669"/>
    <property type="project" value="UniProtKB-KW"/>
</dbReference>
<dbReference type="Pfam" id="PF00589">
    <property type="entry name" value="Phage_integrase"/>
    <property type="match status" value="1"/>
</dbReference>
<dbReference type="InterPro" id="IPR013762">
    <property type="entry name" value="Integrase-like_cat_sf"/>
</dbReference>
<dbReference type="Gene3D" id="1.10.150.130">
    <property type="match status" value="1"/>
</dbReference>
<dbReference type="PROSITE" id="PS51900">
    <property type="entry name" value="CB"/>
    <property type="match status" value="1"/>
</dbReference>
<evidence type="ECO:0000259" key="6">
    <source>
        <dbReference type="PROSITE" id="PS51898"/>
    </source>
</evidence>
<dbReference type="RefSeq" id="WP_282199590.1">
    <property type="nucleotide sequence ID" value="NZ_BOQE01000001.1"/>
</dbReference>
<dbReference type="InterPro" id="IPR050090">
    <property type="entry name" value="Tyrosine_recombinase_XerCD"/>
</dbReference>
<dbReference type="InterPro" id="IPR002104">
    <property type="entry name" value="Integrase_catalytic"/>
</dbReference>
<keyword evidence="3 5" id="KW-0238">DNA-binding</keyword>
<feature type="domain" description="Tyr recombinase" evidence="6">
    <location>
        <begin position="98"/>
        <end position="267"/>
    </location>
</feature>
<comment type="similarity">
    <text evidence="1">Belongs to the 'phage' integrase family.</text>
</comment>
<feature type="domain" description="Core-binding (CB)" evidence="7">
    <location>
        <begin position="1"/>
        <end position="79"/>
    </location>
</feature>
<keyword evidence="9" id="KW-1185">Reference proteome</keyword>